<keyword evidence="3" id="KW-1185">Reference proteome</keyword>
<feature type="region of interest" description="Disordered" evidence="1">
    <location>
        <begin position="42"/>
        <end position="142"/>
    </location>
</feature>
<sequence length="167" mass="19304">MRRHLVVTERRCKLRKNTDAIGRVRANIEIMSIQKTAKIKRIKNEEVKKSHKKKKTYKDPGRGDNPEGEDGGNPEIRVHSETEDGPQRWSESEKDAEAGERRSAHQQRRREDRETAREKNFQTKDKEAQRRAVTTTSLEGCGSSRCHQYAQCYAVPHAIDTFKSAQM</sequence>
<comment type="caution">
    <text evidence="2">The sequence shown here is derived from an EMBL/GenBank/DDBJ whole genome shotgun (WGS) entry which is preliminary data.</text>
</comment>
<accession>A0AAV7TFH7</accession>
<evidence type="ECO:0000313" key="2">
    <source>
        <dbReference type="EMBL" id="KAJ1175302.1"/>
    </source>
</evidence>
<dbReference type="AlphaFoldDB" id="A0AAV7TFH7"/>
<proteinExistence type="predicted"/>
<name>A0AAV7TFH7_PLEWA</name>
<dbReference type="Proteomes" id="UP001066276">
    <property type="component" value="Chromosome 3_2"/>
</dbReference>
<feature type="compositionally biased region" description="Basic and acidic residues" evidence="1">
    <location>
        <begin position="76"/>
        <end position="130"/>
    </location>
</feature>
<gene>
    <name evidence="2" type="ORF">NDU88_000590</name>
</gene>
<evidence type="ECO:0000256" key="1">
    <source>
        <dbReference type="SAM" id="MobiDB-lite"/>
    </source>
</evidence>
<dbReference type="EMBL" id="JANPWB010000006">
    <property type="protein sequence ID" value="KAJ1175302.1"/>
    <property type="molecule type" value="Genomic_DNA"/>
</dbReference>
<reference evidence="2" key="1">
    <citation type="journal article" date="2022" name="bioRxiv">
        <title>Sequencing and chromosome-scale assembly of the giantPleurodeles waltlgenome.</title>
        <authorList>
            <person name="Brown T."/>
            <person name="Elewa A."/>
            <person name="Iarovenko S."/>
            <person name="Subramanian E."/>
            <person name="Araus A.J."/>
            <person name="Petzold A."/>
            <person name="Susuki M."/>
            <person name="Suzuki K.-i.T."/>
            <person name="Hayashi T."/>
            <person name="Toyoda A."/>
            <person name="Oliveira C."/>
            <person name="Osipova E."/>
            <person name="Leigh N.D."/>
            <person name="Simon A."/>
            <person name="Yun M.H."/>
        </authorList>
    </citation>
    <scope>NUCLEOTIDE SEQUENCE</scope>
    <source>
        <strain evidence="2">20211129_DDA</strain>
        <tissue evidence="2">Liver</tissue>
    </source>
</reference>
<organism evidence="2 3">
    <name type="scientific">Pleurodeles waltl</name>
    <name type="common">Iberian ribbed newt</name>
    <dbReference type="NCBI Taxonomy" id="8319"/>
    <lineage>
        <taxon>Eukaryota</taxon>
        <taxon>Metazoa</taxon>
        <taxon>Chordata</taxon>
        <taxon>Craniata</taxon>
        <taxon>Vertebrata</taxon>
        <taxon>Euteleostomi</taxon>
        <taxon>Amphibia</taxon>
        <taxon>Batrachia</taxon>
        <taxon>Caudata</taxon>
        <taxon>Salamandroidea</taxon>
        <taxon>Salamandridae</taxon>
        <taxon>Pleurodelinae</taxon>
        <taxon>Pleurodeles</taxon>
    </lineage>
</organism>
<evidence type="ECO:0000313" key="3">
    <source>
        <dbReference type="Proteomes" id="UP001066276"/>
    </source>
</evidence>
<protein>
    <submittedName>
        <fullName evidence="2">Uncharacterized protein</fullName>
    </submittedName>
</protein>